<proteinExistence type="predicted"/>
<sequence length="76" mass="9067">MFSKRTKVFLFLQLQSFHTDRIWSVPTDRDGLCTTNRNTTEYKTVLKKKQQNKTIHTLQDQHRVERVCIKGTIPLF</sequence>
<organism evidence="1">
    <name type="scientific">Anguilla anguilla</name>
    <name type="common">European freshwater eel</name>
    <name type="synonym">Muraena anguilla</name>
    <dbReference type="NCBI Taxonomy" id="7936"/>
    <lineage>
        <taxon>Eukaryota</taxon>
        <taxon>Metazoa</taxon>
        <taxon>Chordata</taxon>
        <taxon>Craniata</taxon>
        <taxon>Vertebrata</taxon>
        <taxon>Euteleostomi</taxon>
        <taxon>Actinopterygii</taxon>
        <taxon>Neopterygii</taxon>
        <taxon>Teleostei</taxon>
        <taxon>Anguilliformes</taxon>
        <taxon>Anguillidae</taxon>
        <taxon>Anguilla</taxon>
    </lineage>
</organism>
<protein>
    <submittedName>
        <fullName evidence="1">Uncharacterized protein</fullName>
    </submittedName>
</protein>
<dbReference type="AlphaFoldDB" id="A0A0E9WIX0"/>
<dbReference type="EMBL" id="GBXM01019047">
    <property type="protein sequence ID" value="JAH89530.1"/>
    <property type="molecule type" value="Transcribed_RNA"/>
</dbReference>
<accession>A0A0E9WIX0</accession>
<name>A0A0E9WIX0_ANGAN</name>
<reference evidence="1" key="2">
    <citation type="journal article" date="2015" name="Fish Shellfish Immunol.">
        <title>Early steps in the European eel (Anguilla anguilla)-Vibrio vulnificus interaction in the gills: Role of the RtxA13 toxin.</title>
        <authorList>
            <person name="Callol A."/>
            <person name="Pajuelo D."/>
            <person name="Ebbesson L."/>
            <person name="Teles M."/>
            <person name="MacKenzie S."/>
            <person name="Amaro C."/>
        </authorList>
    </citation>
    <scope>NUCLEOTIDE SEQUENCE</scope>
</reference>
<reference evidence="1" key="1">
    <citation type="submission" date="2014-11" db="EMBL/GenBank/DDBJ databases">
        <authorList>
            <person name="Amaro Gonzalez C."/>
        </authorList>
    </citation>
    <scope>NUCLEOTIDE SEQUENCE</scope>
</reference>
<evidence type="ECO:0000313" key="1">
    <source>
        <dbReference type="EMBL" id="JAH89530.1"/>
    </source>
</evidence>